<dbReference type="EMBL" id="CP024870">
    <property type="protein sequence ID" value="ATX70399.1"/>
    <property type="molecule type" value="Genomic_DNA"/>
</dbReference>
<evidence type="ECO:0000256" key="13">
    <source>
        <dbReference type="HAMAP-Rule" id="MF_01398"/>
    </source>
</evidence>
<evidence type="ECO:0000256" key="11">
    <source>
        <dbReference type="ARBA" id="ARBA00025198"/>
    </source>
</evidence>
<evidence type="ECO:0000256" key="10">
    <source>
        <dbReference type="ARBA" id="ARBA00023310"/>
    </source>
</evidence>
<dbReference type="CDD" id="cd06503">
    <property type="entry name" value="ATP-synt_Fo_b"/>
    <property type="match status" value="1"/>
</dbReference>
<keyword evidence="5 13" id="KW-0812">Transmembrane</keyword>
<reference evidence="15 16" key="1">
    <citation type="submission" date="2017-11" db="EMBL/GenBank/DDBJ databases">
        <title>Complete genome sequence of Spiroplasma clarkii CN-5 (DSM 19994).</title>
        <authorList>
            <person name="Tsai Y.-M."/>
            <person name="Chang A."/>
            <person name="Lo W.-S."/>
            <person name="Kuo C.-H."/>
        </authorList>
    </citation>
    <scope>NUCLEOTIDE SEQUENCE [LARGE SCALE GENOMIC DNA]</scope>
    <source>
        <strain evidence="15 16">CN-5</strain>
    </source>
</reference>
<dbReference type="SUPFAM" id="SSF81573">
    <property type="entry name" value="F1F0 ATP synthase subunit B, membrane domain"/>
    <property type="match status" value="1"/>
</dbReference>
<evidence type="ECO:0000313" key="16">
    <source>
        <dbReference type="Proteomes" id="UP000231179"/>
    </source>
</evidence>
<evidence type="ECO:0000256" key="3">
    <source>
        <dbReference type="ARBA" id="ARBA00022475"/>
    </source>
</evidence>
<dbReference type="AlphaFoldDB" id="A0A2K8KJA7"/>
<dbReference type="Pfam" id="PF00430">
    <property type="entry name" value="ATP-synt_B"/>
    <property type="match status" value="1"/>
</dbReference>
<dbReference type="GO" id="GO:0045259">
    <property type="term" value="C:proton-transporting ATP synthase complex"/>
    <property type="evidence" value="ECO:0007669"/>
    <property type="project" value="UniProtKB-KW"/>
</dbReference>
<keyword evidence="3 13" id="KW-1003">Cell membrane</keyword>
<sequence>MLNLTILFAESSTPGIIDIKQAMLPNLPNFIAHILSTIVIVMFLSRLVYKPFKKLVSDRRKKINELLDDAASKQALANRDKKDASKILTKARQESKDILLLAKSEADDLKFDIINDAKSEAQNIQNHAKQAIEYEKKEAQENIRKEIIDLAFVAAEKIMETNVDQEVNERLIEEFLNNL</sequence>
<keyword evidence="8 13" id="KW-0406">Ion transport</keyword>
<keyword evidence="9 13" id="KW-0472">Membrane</keyword>
<evidence type="ECO:0000256" key="1">
    <source>
        <dbReference type="ARBA" id="ARBA00005513"/>
    </source>
</evidence>
<dbReference type="GO" id="GO:0005886">
    <property type="term" value="C:plasma membrane"/>
    <property type="evidence" value="ECO:0007669"/>
    <property type="project" value="UniProtKB-SubCell"/>
</dbReference>
<dbReference type="GO" id="GO:0046933">
    <property type="term" value="F:proton-transporting ATP synthase activity, rotational mechanism"/>
    <property type="evidence" value="ECO:0007669"/>
    <property type="project" value="UniProtKB-UniRule"/>
</dbReference>
<evidence type="ECO:0000256" key="9">
    <source>
        <dbReference type="ARBA" id="ARBA00023136"/>
    </source>
</evidence>
<name>A0A2K8KJA7_9MOLU</name>
<dbReference type="RefSeq" id="WP_100253963.1">
    <property type="nucleotide sequence ID" value="NZ_CP015819.1"/>
</dbReference>
<comment type="function">
    <text evidence="13">Component of the F(0) channel, it forms part of the peripheral stalk, linking F(1) to F(0).</text>
</comment>
<evidence type="ECO:0000256" key="6">
    <source>
        <dbReference type="ARBA" id="ARBA00022781"/>
    </source>
</evidence>
<dbReference type="InterPro" id="IPR050059">
    <property type="entry name" value="ATP_synthase_B_chain"/>
</dbReference>
<organism evidence="15 16">
    <name type="scientific">Spiroplasma clarkii</name>
    <dbReference type="NCBI Taxonomy" id="2139"/>
    <lineage>
        <taxon>Bacteria</taxon>
        <taxon>Bacillati</taxon>
        <taxon>Mycoplasmatota</taxon>
        <taxon>Mollicutes</taxon>
        <taxon>Entomoplasmatales</taxon>
        <taxon>Spiroplasmataceae</taxon>
        <taxon>Spiroplasma</taxon>
    </lineage>
</organism>
<evidence type="ECO:0000256" key="12">
    <source>
        <dbReference type="ARBA" id="ARBA00037847"/>
    </source>
</evidence>
<dbReference type="Proteomes" id="UP000231179">
    <property type="component" value="Chromosome"/>
</dbReference>
<keyword evidence="7 13" id="KW-1133">Transmembrane helix</keyword>
<dbReference type="PANTHER" id="PTHR33445">
    <property type="entry name" value="ATP SYNTHASE SUBUNIT B', CHLOROPLASTIC"/>
    <property type="match status" value="1"/>
</dbReference>
<dbReference type="InterPro" id="IPR005864">
    <property type="entry name" value="ATP_synth_F0_bsu_bac"/>
</dbReference>
<evidence type="ECO:0000256" key="14">
    <source>
        <dbReference type="RuleBase" id="RU003848"/>
    </source>
</evidence>
<evidence type="ECO:0000313" key="15">
    <source>
        <dbReference type="EMBL" id="ATX70399.1"/>
    </source>
</evidence>
<keyword evidence="6 13" id="KW-0375">Hydrogen ion transport</keyword>
<evidence type="ECO:0000256" key="7">
    <source>
        <dbReference type="ARBA" id="ARBA00022989"/>
    </source>
</evidence>
<dbReference type="InterPro" id="IPR002146">
    <property type="entry name" value="ATP_synth_b/b'su_bac/chlpt"/>
</dbReference>
<dbReference type="NCBIfam" id="TIGR01144">
    <property type="entry name" value="ATP_synt_b"/>
    <property type="match status" value="1"/>
</dbReference>
<comment type="function">
    <text evidence="11 13">F(1)F(0) ATP synthase produces ATP from ADP in the presence of a proton or sodium gradient. F-type ATPases consist of two structural domains, F(1) containing the extramembraneous catalytic core and F(0) containing the membrane proton channel, linked together by a central stalk and a peripheral stalk. During catalysis, ATP synthesis in the catalytic domain of F(1) is coupled via a rotary mechanism of the central stalk subunits to proton translocation.</text>
</comment>
<dbReference type="GO" id="GO:0012505">
    <property type="term" value="C:endomembrane system"/>
    <property type="evidence" value="ECO:0007669"/>
    <property type="project" value="UniProtKB-SubCell"/>
</dbReference>
<dbReference type="HAMAP" id="MF_01398">
    <property type="entry name" value="ATP_synth_b_bprime"/>
    <property type="match status" value="1"/>
</dbReference>
<comment type="subcellular location">
    <subcellularLocation>
        <location evidence="13">Cell membrane</location>
        <topology evidence="13">Single-pass membrane protein</topology>
    </subcellularLocation>
    <subcellularLocation>
        <location evidence="12">Endomembrane system</location>
        <topology evidence="12">Single-pass membrane protein</topology>
    </subcellularLocation>
</comment>
<keyword evidence="2 13" id="KW-0813">Transport</keyword>
<evidence type="ECO:0000256" key="8">
    <source>
        <dbReference type="ARBA" id="ARBA00023065"/>
    </source>
</evidence>
<evidence type="ECO:0000256" key="2">
    <source>
        <dbReference type="ARBA" id="ARBA00022448"/>
    </source>
</evidence>
<comment type="similarity">
    <text evidence="1 13 14">Belongs to the ATPase B chain family.</text>
</comment>
<dbReference type="PANTHER" id="PTHR33445:SF1">
    <property type="entry name" value="ATP SYNTHASE SUBUNIT B"/>
    <property type="match status" value="1"/>
</dbReference>
<feature type="transmembrane region" description="Helical" evidence="13">
    <location>
        <begin position="30"/>
        <end position="49"/>
    </location>
</feature>
<keyword evidence="4 13" id="KW-0138">CF(0)</keyword>
<proteinExistence type="inferred from homology"/>
<comment type="subunit">
    <text evidence="13">F-type ATPases have 2 components, F(1) - the catalytic core - and F(0) - the membrane proton channel. F(1) has five subunits: alpha(3), beta(3), gamma(1), delta(1), epsilon(1). F(0) has three main subunits: a(1), b(2) and c(10-14). The alpha and beta chains form an alternating ring which encloses part of the gamma chain. F(1) is attached to F(0) by a central stalk formed by the gamma and epsilon chains, while a peripheral stalk is formed by the delta and b chains.</text>
</comment>
<evidence type="ECO:0000256" key="5">
    <source>
        <dbReference type="ARBA" id="ARBA00022692"/>
    </source>
</evidence>
<accession>A0A2K8KJA7</accession>
<keyword evidence="16" id="KW-1185">Reference proteome</keyword>
<protein>
    <recommendedName>
        <fullName evidence="13">ATP synthase subunit b</fullName>
    </recommendedName>
    <alternativeName>
        <fullName evidence="13">ATP synthase F(0) sector subunit b</fullName>
    </alternativeName>
    <alternativeName>
        <fullName evidence="13">ATPase subunit I</fullName>
    </alternativeName>
    <alternativeName>
        <fullName evidence="13">F-type ATPase subunit b</fullName>
        <shortName evidence="13">F-ATPase subunit b</shortName>
    </alternativeName>
</protein>
<dbReference type="OrthoDB" id="399036at2"/>
<evidence type="ECO:0000256" key="4">
    <source>
        <dbReference type="ARBA" id="ARBA00022547"/>
    </source>
</evidence>
<keyword evidence="10 13" id="KW-0066">ATP synthesis</keyword>
<dbReference type="InterPro" id="IPR028987">
    <property type="entry name" value="ATP_synth_B-like_membr_sf"/>
</dbReference>
<gene>
    <name evidence="13 15" type="primary">atpF</name>
    <name evidence="15" type="ORF">SCLAR_v1c00640</name>
</gene>
<dbReference type="GO" id="GO:0046961">
    <property type="term" value="F:proton-transporting ATPase activity, rotational mechanism"/>
    <property type="evidence" value="ECO:0007669"/>
    <property type="project" value="TreeGrafter"/>
</dbReference>